<name>A0ABT6A0C5_9ACTN</name>
<proteinExistence type="predicted"/>
<sequence>MTGTAAHGLPRIEPSTRVLLHDLAVRRDRAEWIVGRMATRTFVAVPEAGARAVRLLGRGTSVVRTAAILHDETGEDFDIPEFVRDLAALGFVARIGDRAIPDGEPPRASLPRLRPHHVRFALHPALPAAAGALLAAAVVVLVRRPGLLPGYRALLWSPHGSLVLLTGAAAGWVLLLAHELAHLITARAAGVPGRMRLGTRLQFLVMQTDISGIELAPRRHRLTAYLAGVALNLSVASSLVLILSLPGTGTTAHRMLSAALLLTLMPLPFQLMVFTRTDLYFVLQDLTGCRDLYGDGLAHARHVCRRAVFRLLPGRSVGAGDDPSARLPPHERRAVRLYSVVLVVGTAACLTFMAAVTLPADATLLVRAVRGLGPGHGLPRRADAAAVLITLGGVNILWAVTRWRNRRSRRTAGAA</sequence>
<dbReference type="EMBL" id="JARJBB010000002">
    <property type="protein sequence ID" value="MDF3298094.1"/>
    <property type="molecule type" value="Genomic_DNA"/>
</dbReference>
<dbReference type="RefSeq" id="WP_276107632.1">
    <property type="nucleotide sequence ID" value="NZ_JARJBB010000002.1"/>
</dbReference>
<evidence type="ECO:0000256" key="1">
    <source>
        <dbReference type="SAM" id="Phobius"/>
    </source>
</evidence>
<evidence type="ECO:0000313" key="3">
    <source>
        <dbReference type="Proteomes" id="UP001221150"/>
    </source>
</evidence>
<keyword evidence="1" id="KW-0812">Transmembrane</keyword>
<feature type="transmembrane region" description="Helical" evidence="1">
    <location>
        <begin position="222"/>
        <end position="243"/>
    </location>
</feature>
<keyword evidence="3" id="KW-1185">Reference proteome</keyword>
<gene>
    <name evidence="2" type="ORF">P3H78_05530</name>
</gene>
<keyword evidence="1" id="KW-1133">Transmembrane helix</keyword>
<dbReference type="Proteomes" id="UP001221150">
    <property type="component" value="Unassembled WGS sequence"/>
</dbReference>
<protein>
    <recommendedName>
        <fullName evidence="4">Peptidase M50</fullName>
    </recommendedName>
</protein>
<feature type="transmembrane region" description="Helical" evidence="1">
    <location>
        <begin position="378"/>
        <end position="400"/>
    </location>
</feature>
<feature type="transmembrane region" description="Helical" evidence="1">
    <location>
        <begin position="255"/>
        <end position="274"/>
    </location>
</feature>
<evidence type="ECO:0008006" key="4">
    <source>
        <dbReference type="Google" id="ProtNLM"/>
    </source>
</evidence>
<feature type="transmembrane region" description="Helical" evidence="1">
    <location>
        <begin position="162"/>
        <end position="186"/>
    </location>
</feature>
<accession>A0ABT6A0C5</accession>
<evidence type="ECO:0000313" key="2">
    <source>
        <dbReference type="EMBL" id="MDF3298094.1"/>
    </source>
</evidence>
<feature type="transmembrane region" description="Helical" evidence="1">
    <location>
        <begin position="120"/>
        <end position="142"/>
    </location>
</feature>
<keyword evidence="1" id="KW-0472">Membrane</keyword>
<feature type="transmembrane region" description="Helical" evidence="1">
    <location>
        <begin position="335"/>
        <end position="358"/>
    </location>
</feature>
<reference evidence="2 3" key="1">
    <citation type="submission" date="2023-03" db="EMBL/GenBank/DDBJ databases">
        <title>Draft genome sequence of Streptomyces sp. K1PA1 isolated from peat swamp forest in Thailand.</title>
        <authorList>
            <person name="Klaysubun C."/>
            <person name="Duangmal K."/>
        </authorList>
    </citation>
    <scope>NUCLEOTIDE SEQUENCE [LARGE SCALE GENOMIC DNA]</scope>
    <source>
        <strain evidence="2 3">K1PA1</strain>
    </source>
</reference>
<comment type="caution">
    <text evidence="2">The sequence shown here is derived from an EMBL/GenBank/DDBJ whole genome shotgun (WGS) entry which is preliminary data.</text>
</comment>
<organism evidence="2 3">
    <name type="scientific">Streptomyces tropicalis</name>
    <dbReference type="NCBI Taxonomy" id="3034234"/>
    <lineage>
        <taxon>Bacteria</taxon>
        <taxon>Bacillati</taxon>
        <taxon>Actinomycetota</taxon>
        <taxon>Actinomycetes</taxon>
        <taxon>Kitasatosporales</taxon>
        <taxon>Streptomycetaceae</taxon>
        <taxon>Streptomyces</taxon>
    </lineage>
</organism>